<dbReference type="NCBIfam" id="TIGR00426">
    <property type="entry name" value="competence protein ComEA helix-hairpin-helix repeat region"/>
    <property type="match status" value="1"/>
</dbReference>
<dbReference type="InterPro" id="IPR004509">
    <property type="entry name" value="Competence_ComEA_HhH"/>
</dbReference>
<feature type="compositionally biased region" description="Polar residues" evidence="1">
    <location>
        <begin position="86"/>
        <end position="97"/>
    </location>
</feature>
<comment type="caution">
    <text evidence="3">The sequence shown here is derived from an EMBL/GenBank/DDBJ whole genome shotgun (WGS) entry which is preliminary data.</text>
</comment>
<gene>
    <name evidence="3" type="ORF">AM231_03735</name>
</gene>
<dbReference type="InterPro" id="IPR003583">
    <property type="entry name" value="Hlx-hairpin-Hlx_DNA-bd_motif"/>
</dbReference>
<dbReference type="OrthoDB" id="9790239at2"/>
<dbReference type="AlphaFoldDB" id="A0A0M1P1J0"/>
<feature type="domain" description="Helix-hairpin-helix DNA-binding motif class 1" evidence="2">
    <location>
        <begin position="189"/>
        <end position="208"/>
    </location>
</feature>
<accession>A0A0M1P1J0</accession>
<dbReference type="GO" id="GO:0006281">
    <property type="term" value="P:DNA repair"/>
    <property type="evidence" value="ECO:0007669"/>
    <property type="project" value="InterPro"/>
</dbReference>
<dbReference type="PANTHER" id="PTHR21180">
    <property type="entry name" value="ENDONUCLEASE/EXONUCLEASE/PHOSPHATASE FAMILY DOMAIN-CONTAINING PROTEIN 1"/>
    <property type="match status" value="1"/>
</dbReference>
<feature type="compositionally biased region" description="Polar residues" evidence="1">
    <location>
        <begin position="125"/>
        <end position="150"/>
    </location>
</feature>
<dbReference type="Pfam" id="PF12836">
    <property type="entry name" value="HHH_3"/>
    <property type="match status" value="1"/>
</dbReference>
<dbReference type="InterPro" id="IPR010994">
    <property type="entry name" value="RuvA_2-like"/>
</dbReference>
<dbReference type="Gene3D" id="1.10.150.320">
    <property type="entry name" value="Photosystem II 12 kDa extrinsic protein"/>
    <property type="match status" value="1"/>
</dbReference>
<dbReference type="Proteomes" id="UP000036932">
    <property type="component" value="Unassembled WGS sequence"/>
</dbReference>
<protein>
    <recommendedName>
        <fullName evidence="2">Helix-hairpin-helix DNA-binding motif class 1 domain-containing protein</fullName>
    </recommendedName>
</protein>
<dbReference type="PROSITE" id="PS51257">
    <property type="entry name" value="PROKAR_LIPOPROTEIN"/>
    <property type="match status" value="1"/>
</dbReference>
<dbReference type="GO" id="GO:0003677">
    <property type="term" value="F:DNA binding"/>
    <property type="evidence" value="ECO:0007669"/>
    <property type="project" value="InterPro"/>
</dbReference>
<dbReference type="PATRIC" id="fig|1705565.3.peg.2624"/>
<dbReference type="RefSeq" id="WP_054401396.1">
    <property type="nucleotide sequence ID" value="NZ_LIUT01000001.1"/>
</dbReference>
<dbReference type="PANTHER" id="PTHR21180:SF32">
    <property type="entry name" value="ENDONUCLEASE_EXONUCLEASE_PHOSPHATASE FAMILY DOMAIN-CONTAINING PROTEIN 1"/>
    <property type="match status" value="1"/>
</dbReference>
<feature type="region of interest" description="Disordered" evidence="1">
    <location>
        <begin position="80"/>
        <end position="150"/>
    </location>
</feature>
<evidence type="ECO:0000259" key="2">
    <source>
        <dbReference type="SMART" id="SM00278"/>
    </source>
</evidence>
<feature type="compositionally biased region" description="Low complexity" evidence="1">
    <location>
        <begin position="98"/>
        <end position="119"/>
    </location>
</feature>
<dbReference type="EMBL" id="LIUT01000001">
    <property type="protein sequence ID" value="KOR88343.1"/>
    <property type="molecule type" value="Genomic_DNA"/>
</dbReference>
<evidence type="ECO:0000313" key="4">
    <source>
        <dbReference type="Proteomes" id="UP000036932"/>
    </source>
</evidence>
<evidence type="ECO:0000256" key="1">
    <source>
        <dbReference type="SAM" id="MobiDB-lite"/>
    </source>
</evidence>
<evidence type="ECO:0000313" key="3">
    <source>
        <dbReference type="EMBL" id="KOR88343.1"/>
    </source>
</evidence>
<sequence length="211" mass="21790">MKRIPLGWSLAATIAGCGFILFAGGSDKGLEGWQVLNDQLEEALVIEEKVNAKVSGPDAKEKESGQTAAVVNTNAIKDSEVLVNGPASSQSPGTVGMSSSDPAPPAASTDPPASSTTPSEAVDGSLQSQQPLPANESSMQTTPPTDQNGLINVNTADAAALMDLPGIGEAKAKAIIDYRNQFGPFRSKADLMNVKGIGPKILEKMKPYVGL</sequence>
<proteinExistence type="predicted"/>
<dbReference type="SUPFAM" id="SSF47781">
    <property type="entry name" value="RuvA domain 2-like"/>
    <property type="match status" value="1"/>
</dbReference>
<dbReference type="SMART" id="SM00278">
    <property type="entry name" value="HhH1"/>
    <property type="match status" value="2"/>
</dbReference>
<reference evidence="4" key="1">
    <citation type="submission" date="2015-08" db="EMBL/GenBank/DDBJ databases">
        <title>Genome sequencing project for genomic taxonomy and phylogenomics of Bacillus-like bacteria.</title>
        <authorList>
            <person name="Liu B."/>
            <person name="Wang J."/>
            <person name="Zhu Y."/>
            <person name="Liu G."/>
            <person name="Chen Q."/>
            <person name="Chen Z."/>
            <person name="Lan J."/>
            <person name="Che J."/>
            <person name="Ge C."/>
            <person name="Shi H."/>
            <person name="Pan Z."/>
            <person name="Liu X."/>
        </authorList>
    </citation>
    <scope>NUCLEOTIDE SEQUENCE [LARGE SCALE GENOMIC DNA]</scope>
    <source>
        <strain evidence="4">FJAT-22460</strain>
    </source>
</reference>
<dbReference type="InterPro" id="IPR051675">
    <property type="entry name" value="Endo/Exo/Phosphatase_dom_1"/>
</dbReference>
<organism evidence="3 4">
    <name type="scientific">Paenibacillus solani</name>
    <dbReference type="NCBI Taxonomy" id="1705565"/>
    <lineage>
        <taxon>Bacteria</taxon>
        <taxon>Bacillati</taxon>
        <taxon>Bacillota</taxon>
        <taxon>Bacilli</taxon>
        <taxon>Bacillales</taxon>
        <taxon>Paenibacillaceae</taxon>
        <taxon>Paenibacillus</taxon>
    </lineage>
</organism>
<feature type="domain" description="Helix-hairpin-helix DNA-binding motif class 1" evidence="2">
    <location>
        <begin position="159"/>
        <end position="178"/>
    </location>
</feature>
<keyword evidence="4" id="KW-1185">Reference proteome</keyword>
<name>A0A0M1P1J0_9BACL</name>